<dbReference type="PANTHER" id="PTHR23319">
    <property type="entry name" value="GRAM DOMAIN CONTAINING 1B, ISOFORM E"/>
    <property type="match status" value="1"/>
</dbReference>
<dbReference type="InterPro" id="IPR031968">
    <property type="entry name" value="VASt"/>
</dbReference>
<dbReference type="PROSITE" id="PS51778">
    <property type="entry name" value="VAST"/>
    <property type="match status" value="1"/>
</dbReference>
<dbReference type="CDD" id="cd13220">
    <property type="entry name" value="PH-GRAM_GRAMDC"/>
    <property type="match status" value="1"/>
</dbReference>
<protein>
    <submittedName>
        <fullName evidence="8">GRAM domain-containing protein 2</fullName>
    </submittedName>
</protein>
<reference evidence="8 9" key="1">
    <citation type="submission" date="2016-04" db="EMBL/GenBank/DDBJ databases">
        <title>The genome of Intoshia linei affirms orthonectids as highly simplified spiralians.</title>
        <authorList>
            <person name="Mikhailov K.V."/>
            <person name="Slusarev G.S."/>
            <person name="Nikitin M.A."/>
            <person name="Logacheva M.D."/>
            <person name="Penin A."/>
            <person name="Aleoshin V."/>
            <person name="Panchin Y.V."/>
        </authorList>
    </citation>
    <scope>NUCLEOTIDE SEQUENCE [LARGE SCALE GENOMIC DNA]</scope>
    <source>
        <strain evidence="8">Intl2013</strain>
        <tissue evidence="8">Whole animal</tissue>
    </source>
</reference>
<gene>
    <name evidence="8" type="ORF">A3Q56_02716</name>
</gene>
<dbReference type="SMART" id="SM00568">
    <property type="entry name" value="GRAM"/>
    <property type="match status" value="1"/>
</dbReference>
<keyword evidence="9" id="KW-1185">Reference proteome</keyword>
<dbReference type="InterPro" id="IPR011993">
    <property type="entry name" value="PH-like_dom_sf"/>
</dbReference>
<evidence type="ECO:0000256" key="3">
    <source>
        <dbReference type="ARBA" id="ARBA00022989"/>
    </source>
</evidence>
<dbReference type="PANTHER" id="PTHR23319:SF4">
    <property type="entry name" value="GRAM DOMAIN CONTAINING 1B, ISOFORM E"/>
    <property type="match status" value="1"/>
</dbReference>
<sequence length="874" mass="101043">MDSKSKKFPNLNDRVISSVSESYTENKLIPSQNLKQKSTSTSQLENEEFMHTKSYIDYNSTFENPTEKPFEDESDISLNKIKNFSHSSNESDYTNTLVNDGILNDSKLPVTALEMSDKGQHGENSEISNSTLLNQFESQVDCSTNNLTVNNKKCHEKSNSSTTIENYENYEFDSTSTIQASVIHFSASSEKKTKKFVVSTSKTRSNEFQKLFGRKTTDSLLDDYSCALSREILIQGRIYITVNAIYFYAKILGWETAFKIKMGRIISITKEKTALFIPNAIQIKTRNEKFFFASFTSRDKVFLLLFRLWQDYLLTHTIKNKRFNESGSNTSSVIKFNLKEKNDNVIPEIKNVKIKRAVTSLSIAKKNYTNCKKSDREIQDNETLNVEHSVLNMSSILSHSGKINVNEKEICSEICSDHEHYKFMTLVNDTYDIPSDKLFALIFTDSYFYRKFSSDVERSQFNISRWHKRDDNLLRTMSYRMELFNTFGPKWCVSTHGQQLYIINPQNLSIRVDEVVINKDVPYSDCVQLIFRHCIRYISENKSNMIVTIYVKYSKSLFSVMRSLLENNIKTGLRHNFNVLKENLEMMIKFNTIEKNLEQYLHNEKIDKKYNIVLDRILNNCSEGDSPNESINESCSTKNALNDITSIRSSIKHARQASFYSEAGRTVATDITDIVLFKMGAVNVIEKITKFMGELEEQQSAYNDKVKSSSLLVKAKALPVKIFTKVIIYLINLILTLISVFKFTKNITFEFLSNFFRISHITFIKMFAVLFILYVIYSLFNLNNNLNPNTPHACSDGLCESDEWNDFNYRKKNIDKKLINLSSIKNIFNYLITSHPNPNPKLQLIKEEVIKTYDSINLLNLSLQRLFSLIDEPI</sequence>
<dbReference type="Gene3D" id="2.30.29.30">
    <property type="entry name" value="Pleckstrin-homology domain (PH domain)/Phosphotyrosine-binding domain (PTB)"/>
    <property type="match status" value="1"/>
</dbReference>
<dbReference type="GO" id="GO:0005789">
    <property type="term" value="C:endoplasmic reticulum membrane"/>
    <property type="evidence" value="ECO:0007669"/>
    <property type="project" value="TreeGrafter"/>
</dbReference>
<evidence type="ECO:0000256" key="6">
    <source>
        <dbReference type="SAM" id="Phobius"/>
    </source>
</evidence>
<evidence type="ECO:0000313" key="8">
    <source>
        <dbReference type="EMBL" id="OAF69541.1"/>
    </source>
</evidence>
<evidence type="ECO:0000256" key="4">
    <source>
        <dbReference type="ARBA" id="ARBA00023136"/>
    </source>
</evidence>
<accession>A0A177B7I7</accession>
<feature type="transmembrane region" description="Helical" evidence="6">
    <location>
        <begin position="762"/>
        <end position="780"/>
    </location>
</feature>
<dbReference type="GO" id="GO:0032934">
    <property type="term" value="F:sterol binding"/>
    <property type="evidence" value="ECO:0007669"/>
    <property type="project" value="TreeGrafter"/>
</dbReference>
<evidence type="ECO:0000256" key="2">
    <source>
        <dbReference type="ARBA" id="ARBA00022692"/>
    </source>
</evidence>
<evidence type="ECO:0000259" key="7">
    <source>
        <dbReference type="PROSITE" id="PS51778"/>
    </source>
</evidence>
<dbReference type="InterPro" id="IPR004182">
    <property type="entry name" value="GRAM"/>
</dbReference>
<dbReference type="Proteomes" id="UP000078046">
    <property type="component" value="Unassembled WGS sequence"/>
</dbReference>
<keyword evidence="2 6" id="KW-0812">Transmembrane</keyword>
<dbReference type="GO" id="GO:0120015">
    <property type="term" value="F:sterol transfer activity"/>
    <property type="evidence" value="ECO:0007669"/>
    <property type="project" value="TreeGrafter"/>
</dbReference>
<dbReference type="Pfam" id="PF02893">
    <property type="entry name" value="GRAM"/>
    <property type="match status" value="1"/>
</dbReference>
<feature type="region of interest" description="Disordered" evidence="5">
    <location>
        <begin position="1"/>
        <end position="45"/>
    </location>
</feature>
<dbReference type="GO" id="GO:0005886">
    <property type="term" value="C:plasma membrane"/>
    <property type="evidence" value="ECO:0007669"/>
    <property type="project" value="TreeGrafter"/>
</dbReference>
<dbReference type="OrthoDB" id="2162691at2759"/>
<feature type="compositionally biased region" description="Polar residues" evidence="5">
    <location>
        <begin position="15"/>
        <end position="44"/>
    </location>
</feature>
<name>A0A177B7I7_9BILA</name>
<proteinExistence type="predicted"/>
<comment type="subcellular location">
    <subcellularLocation>
        <location evidence="1">Membrane</location>
        <topology evidence="1">Single-pass membrane protein</topology>
    </subcellularLocation>
</comment>
<evidence type="ECO:0000313" key="9">
    <source>
        <dbReference type="Proteomes" id="UP000078046"/>
    </source>
</evidence>
<dbReference type="GO" id="GO:0140268">
    <property type="term" value="C:endoplasmic reticulum-plasma membrane contact site"/>
    <property type="evidence" value="ECO:0007669"/>
    <property type="project" value="TreeGrafter"/>
</dbReference>
<feature type="domain" description="VASt" evidence="7">
    <location>
        <begin position="422"/>
        <end position="605"/>
    </location>
</feature>
<comment type="caution">
    <text evidence="8">The sequence shown here is derived from an EMBL/GenBank/DDBJ whole genome shotgun (WGS) entry which is preliminary data.</text>
</comment>
<evidence type="ECO:0000256" key="1">
    <source>
        <dbReference type="ARBA" id="ARBA00004167"/>
    </source>
</evidence>
<dbReference type="AlphaFoldDB" id="A0A177B7I7"/>
<dbReference type="Pfam" id="PF16016">
    <property type="entry name" value="VASt"/>
    <property type="match status" value="1"/>
</dbReference>
<keyword evidence="3 6" id="KW-1133">Transmembrane helix</keyword>
<dbReference type="GO" id="GO:0032366">
    <property type="term" value="P:intracellular sterol transport"/>
    <property type="evidence" value="ECO:0007669"/>
    <property type="project" value="TreeGrafter"/>
</dbReference>
<evidence type="ECO:0000256" key="5">
    <source>
        <dbReference type="SAM" id="MobiDB-lite"/>
    </source>
</evidence>
<keyword evidence="4 6" id="KW-0472">Membrane</keyword>
<dbReference type="EMBL" id="LWCA01000265">
    <property type="protein sequence ID" value="OAF69541.1"/>
    <property type="molecule type" value="Genomic_DNA"/>
</dbReference>
<organism evidence="8 9">
    <name type="scientific">Intoshia linei</name>
    <dbReference type="NCBI Taxonomy" id="1819745"/>
    <lineage>
        <taxon>Eukaryota</taxon>
        <taxon>Metazoa</taxon>
        <taxon>Spiralia</taxon>
        <taxon>Lophotrochozoa</taxon>
        <taxon>Mesozoa</taxon>
        <taxon>Orthonectida</taxon>
        <taxon>Rhopaluridae</taxon>
        <taxon>Intoshia</taxon>
    </lineage>
</organism>
<feature type="transmembrane region" description="Helical" evidence="6">
    <location>
        <begin position="722"/>
        <end position="741"/>
    </location>
</feature>
<dbReference type="InterPro" id="IPR051482">
    <property type="entry name" value="Cholesterol_transport"/>
</dbReference>